<evidence type="ECO:0000259" key="4">
    <source>
        <dbReference type="Pfam" id="PF01246"/>
    </source>
</evidence>
<evidence type="ECO:0000313" key="6">
    <source>
        <dbReference type="Proteomes" id="UP000451471"/>
    </source>
</evidence>
<name>A0A6B0GNC3_9EURY</name>
<comment type="caution">
    <text evidence="2">Lacks conserved residue(s) required for the propagation of feature annotation.</text>
</comment>
<keyword evidence="2" id="KW-0699">rRNA-binding</keyword>
<feature type="domain" description="Large ribosomal subunit protein eL24-related N-terminal" evidence="4">
    <location>
        <begin position="5"/>
        <end position="62"/>
    </location>
</feature>
<dbReference type="AlphaFoldDB" id="A0A6B0GNC3"/>
<dbReference type="InterPro" id="IPR055345">
    <property type="entry name" value="Ribosomal_eL24-rel_arc"/>
</dbReference>
<comment type="similarity">
    <text evidence="1 2">Belongs to the eukaryotic ribosomal protein eL24 family.</text>
</comment>
<dbReference type="Gene3D" id="2.30.170.20">
    <property type="entry name" value="Ribosomal protein L24e"/>
    <property type="match status" value="1"/>
</dbReference>
<dbReference type="GO" id="GO:0019843">
    <property type="term" value="F:rRNA binding"/>
    <property type="evidence" value="ECO:0007669"/>
    <property type="project" value="UniProtKB-UniRule"/>
</dbReference>
<organism evidence="5 6">
    <name type="scientific">Halomarina oriensis</name>
    <dbReference type="NCBI Taxonomy" id="671145"/>
    <lineage>
        <taxon>Archaea</taxon>
        <taxon>Methanobacteriati</taxon>
        <taxon>Methanobacteriota</taxon>
        <taxon>Stenosarchaea group</taxon>
        <taxon>Halobacteria</taxon>
        <taxon>Halobacteriales</taxon>
        <taxon>Natronomonadaceae</taxon>
        <taxon>Halomarina</taxon>
    </lineage>
</organism>
<keyword evidence="2" id="KW-0687">Ribonucleoprotein</keyword>
<feature type="compositionally biased region" description="Low complexity" evidence="3">
    <location>
        <begin position="62"/>
        <end position="72"/>
    </location>
</feature>
<dbReference type="Pfam" id="PF01246">
    <property type="entry name" value="Ribosomal_L24e"/>
    <property type="match status" value="1"/>
</dbReference>
<keyword evidence="2 5" id="KW-0689">Ribosomal protein</keyword>
<dbReference type="GO" id="GO:0006412">
    <property type="term" value="P:translation"/>
    <property type="evidence" value="ECO:0007669"/>
    <property type="project" value="UniProtKB-UniRule"/>
</dbReference>
<dbReference type="OrthoDB" id="55506at2157"/>
<evidence type="ECO:0000256" key="3">
    <source>
        <dbReference type="SAM" id="MobiDB-lite"/>
    </source>
</evidence>
<dbReference type="GO" id="GO:0003735">
    <property type="term" value="F:structural constituent of ribosome"/>
    <property type="evidence" value="ECO:0007669"/>
    <property type="project" value="InterPro"/>
</dbReference>
<dbReference type="GO" id="GO:0005840">
    <property type="term" value="C:ribosome"/>
    <property type="evidence" value="ECO:0007669"/>
    <property type="project" value="UniProtKB-KW"/>
</dbReference>
<gene>
    <name evidence="2" type="primary">rpl24e</name>
    <name evidence="5" type="ORF">GQS65_00995</name>
</gene>
<dbReference type="RefSeq" id="WP_158202812.1">
    <property type="nucleotide sequence ID" value="NZ_WSZK01000002.1"/>
</dbReference>
<comment type="caution">
    <text evidence="5">The sequence shown here is derived from an EMBL/GenBank/DDBJ whole genome shotgun (WGS) entry which is preliminary data.</text>
</comment>
<evidence type="ECO:0000256" key="1">
    <source>
        <dbReference type="ARBA" id="ARBA00005647"/>
    </source>
</evidence>
<evidence type="ECO:0000256" key="2">
    <source>
        <dbReference type="HAMAP-Rule" id="MF_00773"/>
    </source>
</evidence>
<dbReference type="PROSITE" id="PS01073">
    <property type="entry name" value="RIBOSOMAL_L24E"/>
    <property type="match status" value="1"/>
</dbReference>
<dbReference type="CDD" id="cd00472">
    <property type="entry name" value="Ribosomal_L24e_L24"/>
    <property type="match status" value="1"/>
</dbReference>
<dbReference type="HAMAP" id="MF_00773">
    <property type="entry name" value="Ribosomal_eL24"/>
    <property type="match status" value="1"/>
</dbReference>
<evidence type="ECO:0000313" key="5">
    <source>
        <dbReference type="EMBL" id="MWG33078.1"/>
    </source>
</evidence>
<feature type="compositionally biased region" description="Acidic residues" evidence="3">
    <location>
        <begin position="117"/>
        <end position="160"/>
    </location>
</feature>
<feature type="region of interest" description="Disordered" evidence="3">
    <location>
        <begin position="56"/>
        <end position="160"/>
    </location>
</feature>
<protein>
    <recommendedName>
        <fullName evidence="2">Large ribosomal subunit protein eL24</fullName>
    </recommendedName>
</protein>
<sequence length="160" mass="17510">MPANRTCDYTGEEIEPGTGVMYVKNDGSVLHFVNSKAEKNYLMGREARDLEWTEAGRRARAANRGQQAQQVADEGSTEMDEPESDEAEGLDEEPDDTEGVDETKPEGTTGEQRPGDEDAIEGSDVEDLDEDEESDSAPDLESAEAEAADENSDDEEDDEE</sequence>
<keyword evidence="2" id="KW-0694">RNA-binding</keyword>
<proteinExistence type="inferred from homology"/>
<feature type="compositionally biased region" description="Acidic residues" evidence="3">
    <location>
        <begin position="75"/>
        <end position="100"/>
    </location>
</feature>
<dbReference type="EMBL" id="WSZK01000002">
    <property type="protein sequence ID" value="MWG33078.1"/>
    <property type="molecule type" value="Genomic_DNA"/>
</dbReference>
<keyword evidence="6" id="KW-1185">Reference proteome</keyword>
<dbReference type="Proteomes" id="UP000451471">
    <property type="component" value="Unassembled WGS sequence"/>
</dbReference>
<reference evidence="5 6" key="1">
    <citation type="submission" date="2019-12" db="EMBL/GenBank/DDBJ databases">
        <title>Halocatena pleomorpha gen. nov. sp. nov., an extremely halophilic archaeon of family Halobacteriaceae isolated from saltpan soil.</title>
        <authorList>
            <person name="Pal Y."/>
            <person name="Verma A."/>
            <person name="Krishnamurthi S."/>
            <person name="Kumar P."/>
        </authorList>
    </citation>
    <scope>NUCLEOTIDE SEQUENCE [LARGE SCALE GENOMIC DNA]</scope>
    <source>
        <strain evidence="5 6">JCM 16495</strain>
    </source>
</reference>
<dbReference type="InterPro" id="IPR038630">
    <property type="entry name" value="L24e/L24_sf"/>
</dbReference>
<dbReference type="NCBIfam" id="NF034186">
    <property type="entry name" value="PRK14891.1-1"/>
    <property type="match status" value="1"/>
</dbReference>
<comment type="function">
    <text evidence="2">Binds to the 23S rRNA.</text>
</comment>
<dbReference type="GO" id="GO:1990904">
    <property type="term" value="C:ribonucleoprotein complex"/>
    <property type="evidence" value="ECO:0007669"/>
    <property type="project" value="UniProtKB-KW"/>
</dbReference>
<dbReference type="InterPro" id="IPR023442">
    <property type="entry name" value="Ribosomal_eL24_CS"/>
</dbReference>
<dbReference type="InterPro" id="IPR000988">
    <property type="entry name" value="Ribosomal_eL24-rel_N"/>
</dbReference>
<dbReference type="SUPFAM" id="SSF57716">
    <property type="entry name" value="Glucocorticoid receptor-like (DNA-binding domain)"/>
    <property type="match status" value="1"/>
</dbReference>
<comment type="subunit">
    <text evidence="2">Part of the 50S ribosomal subunit. Forms a cluster with proteins L3 and L14.</text>
</comment>
<accession>A0A6B0GNC3</accession>